<protein>
    <submittedName>
        <fullName evidence="2">Uncharacterized protein</fullName>
    </submittedName>
</protein>
<organism evidence="2 3">
    <name type="scientific">Camellia sinensis</name>
    <name type="common">Tea plant</name>
    <name type="synonym">Thea sinensis</name>
    <dbReference type="NCBI Taxonomy" id="4442"/>
    <lineage>
        <taxon>Eukaryota</taxon>
        <taxon>Viridiplantae</taxon>
        <taxon>Streptophyta</taxon>
        <taxon>Embryophyta</taxon>
        <taxon>Tracheophyta</taxon>
        <taxon>Spermatophyta</taxon>
        <taxon>Magnoliopsida</taxon>
        <taxon>eudicotyledons</taxon>
        <taxon>Gunneridae</taxon>
        <taxon>Pentapetalae</taxon>
        <taxon>asterids</taxon>
        <taxon>Ericales</taxon>
        <taxon>Theaceae</taxon>
        <taxon>Camellia</taxon>
    </lineage>
</organism>
<sequence>MVMTAALDQGITLQSETNIDMSHPPRSPVAHPVWAPQLYQAREPTTFELMGMIGDLQRSVADLAYGMSASPPAAPYAGSFVPQEPPLLGRIVIELSQPEMASSYGNDMPTSTQILDQAEARGKDKAKADADPIEQLLWAVEALKAGGMNKQQISAVVAKTVEDAFPTPPEGSSSQSENRDGPRHARTVPPIPSPAPGKDQKAKVAPADPFACAASKSAQTPKYLPLGRRTFHALYMPLSKALQILAERGHLKPLEPRPLPKNLPATHDAAQYCAYHQQTGHATDNCFRLRHEVQDLIDNEVILPPTSAKSVTTQLLDFEDTDTASNFIMKSSPQRFHSVSVHAMASISSQSLVANTFQGDCVHISVMTAFVISVSKSSATTNEDCLRTAAAPSKQGATFRCRESS</sequence>
<evidence type="ECO:0000313" key="3">
    <source>
        <dbReference type="Proteomes" id="UP000593564"/>
    </source>
</evidence>
<comment type="caution">
    <text evidence="2">The sequence shown here is derived from an EMBL/GenBank/DDBJ whole genome shotgun (WGS) entry which is preliminary data.</text>
</comment>
<dbReference type="AlphaFoldDB" id="A0A7J7G5P6"/>
<dbReference type="Proteomes" id="UP000593564">
    <property type="component" value="Unassembled WGS sequence"/>
</dbReference>
<dbReference type="EMBL" id="JACBKZ010000014">
    <property type="protein sequence ID" value="KAF5934664.1"/>
    <property type="molecule type" value="Genomic_DNA"/>
</dbReference>
<evidence type="ECO:0000313" key="2">
    <source>
        <dbReference type="EMBL" id="KAF5934664.1"/>
    </source>
</evidence>
<keyword evidence="3" id="KW-1185">Reference proteome</keyword>
<name>A0A7J7G5P6_CAMSI</name>
<accession>A0A7J7G5P6</accession>
<evidence type="ECO:0000256" key="1">
    <source>
        <dbReference type="SAM" id="MobiDB-lite"/>
    </source>
</evidence>
<reference evidence="2 3" key="2">
    <citation type="submission" date="2020-07" db="EMBL/GenBank/DDBJ databases">
        <title>Genome assembly of wild tea tree DASZ reveals pedigree and selection history of tea varieties.</title>
        <authorList>
            <person name="Zhang W."/>
        </authorList>
    </citation>
    <scope>NUCLEOTIDE SEQUENCE [LARGE SCALE GENOMIC DNA]</scope>
    <source>
        <strain evidence="3">cv. G240</strain>
        <tissue evidence="2">Leaf</tissue>
    </source>
</reference>
<feature type="region of interest" description="Disordered" evidence="1">
    <location>
        <begin position="164"/>
        <end position="203"/>
    </location>
</feature>
<reference evidence="3" key="1">
    <citation type="journal article" date="2020" name="Nat. Commun.">
        <title>Genome assembly of wild tea tree DASZ reveals pedigree and selection history of tea varieties.</title>
        <authorList>
            <person name="Zhang W."/>
            <person name="Zhang Y."/>
            <person name="Qiu H."/>
            <person name="Guo Y."/>
            <person name="Wan H."/>
            <person name="Zhang X."/>
            <person name="Scossa F."/>
            <person name="Alseekh S."/>
            <person name="Zhang Q."/>
            <person name="Wang P."/>
            <person name="Xu L."/>
            <person name="Schmidt M.H."/>
            <person name="Jia X."/>
            <person name="Li D."/>
            <person name="Zhu A."/>
            <person name="Guo F."/>
            <person name="Chen W."/>
            <person name="Ni D."/>
            <person name="Usadel B."/>
            <person name="Fernie A.R."/>
            <person name="Wen W."/>
        </authorList>
    </citation>
    <scope>NUCLEOTIDE SEQUENCE [LARGE SCALE GENOMIC DNA]</scope>
    <source>
        <strain evidence="3">cv. G240</strain>
    </source>
</reference>
<gene>
    <name evidence="2" type="ORF">HYC85_030835</name>
</gene>
<proteinExistence type="predicted"/>